<dbReference type="Pfam" id="PF01925">
    <property type="entry name" value="TauE"/>
    <property type="match status" value="1"/>
</dbReference>
<comment type="caution">
    <text evidence="8">The sequence shown here is derived from an EMBL/GenBank/DDBJ whole genome shotgun (WGS) entry which is preliminary data.</text>
</comment>
<dbReference type="PANTHER" id="PTHR43701:SF2">
    <property type="entry name" value="MEMBRANE TRANSPORTER PROTEIN YJNA-RELATED"/>
    <property type="match status" value="1"/>
</dbReference>
<comment type="subcellular location">
    <subcellularLocation>
        <location evidence="6">Cell membrane</location>
        <topology evidence="6">Multi-pass membrane protein</topology>
    </subcellularLocation>
    <subcellularLocation>
        <location evidence="1">Membrane</location>
        <topology evidence="1">Multi-pass membrane protein</topology>
    </subcellularLocation>
</comment>
<dbReference type="InterPro" id="IPR002781">
    <property type="entry name" value="TM_pro_TauE-like"/>
</dbReference>
<protein>
    <recommendedName>
        <fullName evidence="6">Probable membrane transporter protein</fullName>
    </recommendedName>
</protein>
<keyword evidence="4 6" id="KW-1133">Transmembrane helix</keyword>
<feature type="transmembrane region" description="Helical" evidence="6">
    <location>
        <begin position="250"/>
        <end position="267"/>
    </location>
</feature>
<proteinExistence type="inferred from homology"/>
<evidence type="ECO:0000256" key="5">
    <source>
        <dbReference type="ARBA" id="ARBA00023136"/>
    </source>
</evidence>
<feature type="transmembrane region" description="Helical" evidence="6">
    <location>
        <begin position="80"/>
        <end position="99"/>
    </location>
</feature>
<evidence type="ECO:0000256" key="1">
    <source>
        <dbReference type="ARBA" id="ARBA00004141"/>
    </source>
</evidence>
<comment type="similarity">
    <text evidence="2 6">Belongs to the 4-toluene sulfonate uptake permease (TSUP) (TC 2.A.102) family.</text>
</comment>
<evidence type="ECO:0000256" key="3">
    <source>
        <dbReference type="ARBA" id="ARBA00022692"/>
    </source>
</evidence>
<feature type="transmembrane region" description="Helical" evidence="6">
    <location>
        <begin position="12"/>
        <end position="41"/>
    </location>
</feature>
<evidence type="ECO:0000256" key="7">
    <source>
        <dbReference type="SAM" id="MobiDB-lite"/>
    </source>
</evidence>
<organism evidence="8 9">
    <name type="scientific">Nocardioides nanhaiensis</name>
    <dbReference type="NCBI Taxonomy" id="1476871"/>
    <lineage>
        <taxon>Bacteria</taxon>
        <taxon>Bacillati</taxon>
        <taxon>Actinomycetota</taxon>
        <taxon>Actinomycetes</taxon>
        <taxon>Propionibacteriales</taxon>
        <taxon>Nocardioidaceae</taxon>
        <taxon>Nocardioides</taxon>
    </lineage>
</organism>
<feature type="transmembrane region" description="Helical" evidence="6">
    <location>
        <begin position="155"/>
        <end position="186"/>
    </location>
</feature>
<reference evidence="9" key="1">
    <citation type="journal article" date="2019" name="Int. J. Syst. Evol. Microbiol.">
        <title>The Global Catalogue of Microorganisms (GCM) 10K type strain sequencing project: providing services to taxonomists for standard genome sequencing and annotation.</title>
        <authorList>
            <consortium name="The Broad Institute Genomics Platform"/>
            <consortium name="The Broad Institute Genome Sequencing Center for Infectious Disease"/>
            <person name="Wu L."/>
            <person name="Ma J."/>
        </authorList>
    </citation>
    <scope>NUCLEOTIDE SEQUENCE [LARGE SCALE GENOMIC DNA]</scope>
    <source>
        <strain evidence="9">JCM 18127</strain>
    </source>
</reference>
<dbReference type="InterPro" id="IPR051598">
    <property type="entry name" value="TSUP/Inactive_protease-like"/>
</dbReference>
<evidence type="ECO:0000313" key="8">
    <source>
        <dbReference type="EMBL" id="GAA4673005.1"/>
    </source>
</evidence>
<evidence type="ECO:0000313" key="9">
    <source>
        <dbReference type="Proteomes" id="UP001500621"/>
    </source>
</evidence>
<dbReference type="Proteomes" id="UP001500621">
    <property type="component" value="Unassembled WGS sequence"/>
</dbReference>
<evidence type="ECO:0000256" key="4">
    <source>
        <dbReference type="ARBA" id="ARBA00022989"/>
    </source>
</evidence>
<keyword evidence="9" id="KW-1185">Reference proteome</keyword>
<feature type="region of interest" description="Disordered" evidence="7">
    <location>
        <begin position="331"/>
        <end position="355"/>
    </location>
</feature>
<keyword evidence="6" id="KW-1003">Cell membrane</keyword>
<name>A0ABP8VVE5_9ACTN</name>
<feature type="transmembrane region" description="Helical" evidence="6">
    <location>
        <begin position="283"/>
        <end position="303"/>
    </location>
</feature>
<evidence type="ECO:0000256" key="2">
    <source>
        <dbReference type="ARBA" id="ARBA00009142"/>
    </source>
</evidence>
<feature type="transmembrane region" description="Helical" evidence="6">
    <location>
        <begin position="111"/>
        <end position="134"/>
    </location>
</feature>
<dbReference type="PANTHER" id="PTHR43701">
    <property type="entry name" value="MEMBRANE TRANSPORTER PROTEIN MJ0441-RELATED"/>
    <property type="match status" value="1"/>
</dbReference>
<dbReference type="EMBL" id="BAABIM010000001">
    <property type="protein sequence ID" value="GAA4673005.1"/>
    <property type="molecule type" value="Genomic_DNA"/>
</dbReference>
<keyword evidence="5 6" id="KW-0472">Membrane</keyword>
<evidence type="ECO:0000256" key="6">
    <source>
        <dbReference type="RuleBase" id="RU363041"/>
    </source>
</evidence>
<feature type="compositionally biased region" description="Basic and acidic residues" evidence="7">
    <location>
        <begin position="336"/>
        <end position="355"/>
    </location>
</feature>
<accession>A0ABP8VVE5</accession>
<dbReference type="RefSeq" id="WP_345262768.1">
    <property type="nucleotide sequence ID" value="NZ_BAABIM010000001.1"/>
</dbReference>
<feature type="transmembrane region" description="Helical" evidence="6">
    <location>
        <begin position="206"/>
        <end position="229"/>
    </location>
</feature>
<gene>
    <name evidence="8" type="ORF">GCM10023226_07450</name>
</gene>
<sequence>MIELIGAEWPGILVAGFVVGIVVGLTGMGGGALMTPALIFLGVGQGNAATIVTADLTAAAVYKTGGAVVHAREGSPNFKLAMWLVIGSVPTALAGPYLVQAFTEDAEQLDNVLKMAIGFALLFAASTYALRLYINLRRVRGGGDPGDPNPRIRPVPTLLVGALGGLLVGITSVGSGSVIMIALLMLYPGLSAVKLVGTDLVQAVPLVLAAAVANIAIHGLDWGIVLPLIAGSVPGTLLGSKIAPKVPQSYIRRGIVVVLTMSGVALLDKSGWGPLGEDETHPLFIGLVGVAMVVLVPLIWGVLRKEQGLPMFGAPTVRDLDRYEYVVSRHTAQLQEQERRNRDASSDKDPDSHAG</sequence>
<keyword evidence="3 6" id="KW-0812">Transmembrane</keyword>